<gene>
    <name evidence="3" type="ORF">Cgig2_018226</name>
</gene>
<dbReference type="AlphaFoldDB" id="A0A9Q1KZY0"/>
<evidence type="ECO:0000259" key="2">
    <source>
        <dbReference type="Pfam" id="PF02657"/>
    </source>
</evidence>
<comment type="similarity">
    <text evidence="1">Belongs to the SufE family.</text>
</comment>
<name>A0A9Q1KZY0_9CARY</name>
<dbReference type="Pfam" id="PF02657">
    <property type="entry name" value="SufE"/>
    <property type="match status" value="1"/>
</dbReference>
<evidence type="ECO:0000313" key="4">
    <source>
        <dbReference type="Proteomes" id="UP001153076"/>
    </source>
</evidence>
<comment type="caution">
    <text evidence="3">The sequence shown here is derived from an EMBL/GenBank/DDBJ whole genome shotgun (WGS) entry which is preliminary data.</text>
</comment>
<evidence type="ECO:0000256" key="1">
    <source>
        <dbReference type="ARBA" id="ARBA00010282"/>
    </source>
</evidence>
<dbReference type="PANTHER" id="PTHR43597">
    <property type="entry name" value="SULFUR ACCEPTOR PROTEIN CSDE"/>
    <property type="match status" value="1"/>
</dbReference>
<protein>
    <recommendedName>
        <fullName evidence="2">Fe-S metabolism associated domain-containing protein</fullName>
    </recommendedName>
</protein>
<organism evidence="3 4">
    <name type="scientific">Carnegiea gigantea</name>
    <dbReference type="NCBI Taxonomy" id="171969"/>
    <lineage>
        <taxon>Eukaryota</taxon>
        <taxon>Viridiplantae</taxon>
        <taxon>Streptophyta</taxon>
        <taxon>Embryophyta</taxon>
        <taxon>Tracheophyta</taxon>
        <taxon>Spermatophyta</taxon>
        <taxon>Magnoliopsida</taxon>
        <taxon>eudicotyledons</taxon>
        <taxon>Gunneridae</taxon>
        <taxon>Pentapetalae</taxon>
        <taxon>Caryophyllales</taxon>
        <taxon>Cactineae</taxon>
        <taxon>Cactaceae</taxon>
        <taxon>Cactoideae</taxon>
        <taxon>Echinocereeae</taxon>
        <taxon>Carnegiea</taxon>
    </lineage>
</organism>
<dbReference type="PANTHER" id="PTHR43597:SF5">
    <property type="entry name" value="SUFE-LIKE PROTEIN 2, CHLOROPLASTIC"/>
    <property type="match status" value="1"/>
</dbReference>
<reference evidence="3" key="1">
    <citation type="submission" date="2022-04" db="EMBL/GenBank/DDBJ databases">
        <title>Carnegiea gigantea Genome sequencing and assembly v2.</title>
        <authorList>
            <person name="Copetti D."/>
            <person name="Sanderson M.J."/>
            <person name="Burquez A."/>
            <person name="Wojciechowski M.F."/>
        </authorList>
    </citation>
    <scope>NUCLEOTIDE SEQUENCE</scope>
    <source>
        <strain evidence="3">SGP5-SGP5p</strain>
        <tissue evidence="3">Aerial part</tissue>
    </source>
</reference>
<proteinExistence type="inferred from homology"/>
<keyword evidence="4" id="KW-1185">Reference proteome</keyword>
<accession>A0A9Q1KZY0</accession>
<sequence length="264" mass="29480">MALSATRTTHPSSLCPCSSTIRSSLVNKPGNFQSFLFNFKPHFSKVQSLPIKISNCAKSSSPRFPKLELYPDEELQISPVSSARLVSFRLRRLVSEFRSLPEPIDRVKRLLDYATVLPRLGESTRAPENRVPGCAAQVWLEVEMDEYGRMRFGADSDSEITKGFCSCLIYLLDRAYPEDVLKVKAEDLADMNVGLPVRSRVNSWHNVLINMRERTRALAARREEMSHSDPLEAFPTLVIPADSIIAKGNIFQQSSCSIAGSIGS</sequence>
<evidence type="ECO:0000313" key="3">
    <source>
        <dbReference type="EMBL" id="KAJ8451592.1"/>
    </source>
</evidence>
<dbReference type="SUPFAM" id="SSF82649">
    <property type="entry name" value="SufE/NifU"/>
    <property type="match status" value="1"/>
</dbReference>
<feature type="domain" description="Fe-S metabolism associated" evidence="2">
    <location>
        <begin position="95"/>
        <end position="213"/>
    </location>
</feature>
<dbReference type="Gene3D" id="3.90.1010.10">
    <property type="match status" value="1"/>
</dbReference>
<dbReference type="InterPro" id="IPR003808">
    <property type="entry name" value="Fe-S_metab-assoc_dom"/>
</dbReference>
<dbReference type="OrthoDB" id="411584at2759"/>
<dbReference type="Proteomes" id="UP001153076">
    <property type="component" value="Unassembled WGS sequence"/>
</dbReference>
<dbReference type="EMBL" id="JAKOGI010000008">
    <property type="protein sequence ID" value="KAJ8451592.1"/>
    <property type="molecule type" value="Genomic_DNA"/>
</dbReference>